<dbReference type="InterPro" id="IPR007236">
    <property type="entry name" value="SlyX"/>
</dbReference>
<keyword evidence="3" id="KW-1185">Reference proteome</keyword>
<gene>
    <name evidence="2" type="ORF">MED297_01700</name>
</gene>
<dbReference type="PANTHER" id="PTHR36508:SF1">
    <property type="entry name" value="PROTEIN SLYX"/>
    <property type="match status" value="1"/>
</dbReference>
<name>A4BC10_9GAMM</name>
<dbReference type="HOGENOM" id="CLU_180796_1_2_6"/>
<accession>A4BC10</accession>
<evidence type="ECO:0000256" key="1">
    <source>
        <dbReference type="SAM" id="Coils"/>
    </source>
</evidence>
<dbReference type="RefSeq" id="WP_008046802.1">
    <property type="nucleotide sequence ID" value="NZ_CH724153.1"/>
</dbReference>
<protein>
    <recommendedName>
        <fullName evidence="4">SlyX protein</fullName>
    </recommendedName>
</protein>
<reference evidence="2 3" key="1">
    <citation type="submission" date="2006-02" db="EMBL/GenBank/DDBJ databases">
        <authorList>
            <person name="Pinhassi J."/>
            <person name="Pedros-Alio C."/>
            <person name="Ferriera S."/>
            <person name="Johnson J."/>
            <person name="Kravitz S."/>
            <person name="Halpern A."/>
            <person name="Remington K."/>
            <person name="Beeson K."/>
            <person name="Tran B."/>
            <person name="Rogers Y.-H."/>
            <person name="Friedman R."/>
            <person name="Venter J.C."/>
        </authorList>
    </citation>
    <scope>NUCLEOTIDE SEQUENCE [LARGE SCALE GENOMIC DNA]</scope>
    <source>
        <strain evidence="2 3">MED297</strain>
    </source>
</reference>
<dbReference type="OrthoDB" id="8606883at2"/>
<dbReference type="AlphaFoldDB" id="A4BC10"/>
<proteinExistence type="predicted"/>
<evidence type="ECO:0000313" key="2">
    <source>
        <dbReference type="EMBL" id="EAR10495.1"/>
    </source>
</evidence>
<dbReference type="STRING" id="314283.MED297_01700"/>
<comment type="caution">
    <text evidence="2">The sequence shown here is derived from an EMBL/GenBank/DDBJ whole genome shotgun (WGS) entry which is preliminary data.</text>
</comment>
<keyword evidence="1" id="KW-0175">Coiled coil</keyword>
<organism evidence="2 3">
    <name type="scientific">Reinekea blandensis MED297</name>
    <dbReference type="NCBI Taxonomy" id="314283"/>
    <lineage>
        <taxon>Bacteria</taxon>
        <taxon>Pseudomonadati</taxon>
        <taxon>Pseudomonadota</taxon>
        <taxon>Gammaproteobacteria</taxon>
        <taxon>Oceanospirillales</taxon>
        <taxon>Saccharospirillaceae</taxon>
        <taxon>Reinekea</taxon>
    </lineage>
</organism>
<dbReference type="Gene3D" id="1.20.5.300">
    <property type="match status" value="1"/>
</dbReference>
<evidence type="ECO:0008006" key="4">
    <source>
        <dbReference type="Google" id="ProtNLM"/>
    </source>
</evidence>
<evidence type="ECO:0000313" key="3">
    <source>
        <dbReference type="Proteomes" id="UP000005953"/>
    </source>
</evidence>
<dbReference type="PANTHER" id="PTHR36508">
    <property type="entry name" value="PROTEIN SLYX"/>
    <property type="match status" value="1"/>
</dbReference>
<sequence length="68" mass="7999">MTDPDRLTDLESRLMHLDDTVEQLNSIIVEQQKAIARLEKTLRKITEEHVEMKEQMAPDIVDSRPPHY</sequence>
<feature type="coiled-coil region" evidence="1">
    <location>
        <begin position="7"/>
        <end position="55"/>
    </location>
</feature>
<dbReference type="Pfam" id="PF04102">
    <property type="entry name" value="SlyX"/>
    <property type="match status" value="1"/>
</dbReference>
<dbReference type="EMBL" id="AAOE01000004">
    <property type="protein sequence ID" value="EAR10495.1"/>
    <property type="molecule type" value="Genomic_DNA"/>
</dbReference>
<dbReference type="Proteomes" id="UP000005953">
    <property type="component" value="Unassembled WGS sequence"/>
</dbReference>